<name>A0A644XDL7_9ZZZZ</name>
<accession>A0A644XDL7</accession>
<dbReference type="EMBL" id="VSSQ01002254">
    <property type="protein sequence ID" value="MPM14282.1"/>
    <property type="molecule type" value="Genomic_DNA"/>
</dbReference>
<dbReference type="Pfam" id="PF16269">
    <property type="entry name" value="DUF4922"/>
    <property type="match status" value="1"/>
</dbReference>
<protein>
    <recommendedName>
        <fullName evidence="4">DUF4922 domain-containing protein</fullName>
    </recommendedName>
</protein>
<dbReference type="InterPro" id="IPR046320">
    <property type="entry name" value="DUF4922"/>
</dbReference>
<feature type="domain" description="DUF4922" evidence="1">
    <location>
        <begin position="10"/>
        <end position="161"/>
    </location>
</feature>
<proteinExistence type="predicted"/>
<sequence>MPYINATEELFKEQLASWEQAGNNYKALEGVIAKEVLVDGFPFKVQFNPARIVSSAAKVDTKSIQERKCFLCAANRPQVQKGVEYFYNNDKDHPYTILVNPFPIFPRHLTIPLVSHTDQLIYGRLGAMLDLAEKLEGYTLFYNGPKCGASAPDHFHFQAGNKEFLPLEERLEALGRVLLYKTDSSSLYMATKALNGLFIIDSSYKCDAEVIFNNIYSSLELKEGEPEPMMNILCWYSDNRWIVAIFARSKHRPSHYFAEGEQNILISPASVDLGGVFITPLEKDYNKMTSVEIREILSEVCISFDETAALAKIITNKLQR</sequence>
<evidence type="ECO:0000259" key="1">
    <source>
        <dbReference type="Pfam" id="PF16269"/>
    </source>
</evidence>
<organism evidence="3">
    <name type="scientific">bioreactor metagenome</name>
    <dbReference type="NCBI Taxonomy" id="1076179"/>
    <lineage>
        <taxon>unclassified sequences</taxon>
        <taxon>metagenomes</taxon>
        <taxon>ecological metagenomes</taxon>
    </lineage>
</organism>
<feature type="domain" description="GDPGP1-like C-terminal" evidence="2">
    <location>
        <begin position="231"/>
        <end position="318"/>
    </location>
</feature>
<evidence type="ECO:0008006" key="4">
    <source>
        <dbReference type="Google" id="ProtNLM"/>
    </source>
</evidence>
<dbReference type="InterPro" id="IPR036265">
    <property type="entry name" value="HIT-like_sf"/>
</dbReference>
<dbReference type="AlphaFoldDB" id="A0A644XDL7"/>
<comment type="caution">
    <text evidence="3">The sequence shown here is derived from an EMBL/GenBank/DDBJ whole genome shotgun (WGS) entry which is preliminary data.</text>
</comment>
<dbReference type="SUPFAM" id="SSF54197">
    <property type="entry name" value="HIT-like"/>
    <property type="match status" value="1"/>
</dbReference>
<dbReference type="Pfam" id="PF26216">
    <property type="entry name" value="GDPGP1_C"/>
    <property type="match status" value="1"/>
</dbReference>
<reference evidence="3" key="1">
    <citation type="submission" date="2019-08" db="EMBL/GenBank/DDBJ databases">
        <authorList>
            <person name="Kucharzyk K."/>
            <person name="Murdoch R.W."/>
            <person name="Higgins S."/>
            <person name="Loffler F."/>
        </authorList>
    </citation>
    <scope>NUCLEOTIDE SEQUENCE</scope>
</reference>
<dbReference type="InterPro" id="IPR058865">
    <property type="entry name" value="GDPGP1_C"/>
</dbReference>
<evidence type="ECO:0000259" key="2">
    <source>
        <dbReference type="Pfam" id="PF26216"/>
    </source>
</evidence>
<gene>
    <name evidence="3" type="ORF">SDC9_60644</name>
</gene>
<evidence type="ECO:0000313" key="3">
    <source>
        <dbReference type="EMBL" id="MPM14282.1"/>
    </source>
</evidence>